<sequence length="157" mass="18905">MDKPFPLFCNERINFMNRILLSFISLLIISPVYSADDFFEKKPSILIAKDEEAQNTKSGESVVFFESAMQQKIDRTNQLFRRAERDKDVLFQTSNMTDYDKSQYYRENKFANYRGYSPYIESTPNRKVISEKEYEQLMEQKRKERKVDRSLWYLLDK</sequence>
<evidence type="ECO:0000313" key="1">
    <source>
        <dbReference type="EMBL" id="ADI90743.1"/>
    </source>
</evidence>
<evidence type="ECO:0000313" key="2">
    <source>
        <dbReference type="Proteomes" id="UP000000392"/>
    </source>
</evidence>
<protein>
    <submittedName>
        <fullName evidence="1">Uncharacterized protein</fullName>
    </submittedName>
</protein>
<accession>A0AAN0P8D1</accession>
<proteinExistence type="predicted"/>
<dbReference type="Proteomes" id="UP000000392">
    <property type="component" value="Chromosome"/>
</dbReference>
<dbReference type="EMBL" id="CP002080">
    <property type="protein sequence ID" value="ADI90743.1"/>
    <property type="molecule type" value="Genomic_DNA"/>
</dbReference>
<gene>
    <name evidence="1" type="ordered locus">AOLE_09270</name>
</gene>
<organism evidence="1 2">
    <name type="scientific">Acinetobacter oleivorans (strain JCM 16667 / KCTC 23045 / DR1)</name>
    <dbReference type="NCBI Taxonomy" id="436717"/>
    <lineage>
        <taxon>Bacteria</taxon>
        <taxon>Pseudomonadati</taxon>
        <taxon>Pseudomonadota</taxon>
        <taxon>Gammaproteobacteria</taxon>
        <taxon>Moraxellales</taxon>
        <taxon>Moraxellaceae</taxon>
        <taxon>Acinetobacter</taxon>
    </lineage>
</organism>
<name>A0AAN0P8D1_ACISD</name>
<dbReference type="KEGG" id="acd:AOLE_09270"/>
<dbReference type="AlphaFoldDB" id="A0AAN0P8D1"/>
<reference evidence="1 2" key="1">
    <citation type="journal article" date="2010" name="J. Bacteriol.">
        <title>Complete genome sequence of the diesel-degrading Acinetobacter sp. strain DR1.</title>
        <authorList>
            <person name="Jung J."/>
            <person name="Baek J.H."/>
            <person name="Park W."/>
        </authorList>
    </citation>
    <scope>NUCLEOTIDE SEQUENCE [LARGE SCALE GENOMIC DNA]</scope>
    <source>
        <strain evidence="2">JCM 16667 / KCTC 23045 / DR1</strain>
    </source>
</reference>